<dbReference type="Gene3D" id="3.20.20.70">
    <property type="entry name" value="Aldolase class I"/>
    <property type="match status" value="1"/>
</dbReference>
<comment type="caution">
    <text evidence="8">The sequence shown here is derived from an EMBL/GenBank/DDBJ whole genome shotgun (WGS) entry which is preliminary data.</text>
</comment>
<feature type="binding site" evidence="5">
    <location>
        <position position="273"/>
    </location>
    <ligand>
        <name>FMN</name>
        <dbReference type="ChEBI" id="CHEBI:58210"/>
    </ligand>
</feature>
<dbReference type="InterPro" id="IPR013785">
    <property type="entry name" value="Aldolase_TIM"/>
</dbReference>
<dbReference type="PANTHER" id="PTHR10578">
    <property type="entry name" value="S -2-HYDROXY-ACID OXIDASE-RELATED"/>
    <property type="match status" value="1"/>
</dbReference>
<evidence type="ECO:0000313" key="8">
    <source>
        <dbReference type="EMBL" id="PHH81438.1"/>
    </source>
</evidence>
<reference evidence="8 9" key="1">
    <citation type="submission" date="2017-06" db="EMBL/GenBank/DDBJ databases">
        <title>Ant-infecting Ophiocordyceps genomes reveal a high diversity of potential behavioral manipulation genes and a possible major role for enterotoxins.</title>
        <authorList>
            <person name="De Bekker C."/>
            <person name="Evans H.C."/>
            <person name="Brachmann A."/>
            <person name="Hughes D.P."/>
        </authorList>
    </citation>
    <scope>NUCLEOTIDE SEQUENCE [LARGE SCALE GENOMIC DNA]</scope>
    <source>
        <strain evidence="8 9">1348a</strain>
    </source>
</reference>
<evidence type="ECO:0000256" key="5">
    <source>
        <dbReference type="PIRSR" id="PIRSR000138-2"/>
    </source>
</evidence>
<feature type="chain" id="PRO_5012541676" description="FMN hydroxy acid dehydrogenase domain-containing protein" evidence="6">
    <location>
        <begin position="18"/>
        <end position="387"/>
    </location>
</feature>
<feature type="binding site" evidence="5">
    <location>
        <position position="205"/>
    </location>
    <ligand>
        <name>FMN</name>
        <dbReference type="ChEBI" id="CHEBI:58210"/>
    </ligand>
</feature>
<comment type="similarity">
    <text evidence="3">Belongs to the FMN-dependent alpha-hydroxy acid dehydrogenase family.</text>
</comment>
<dbReference type="PANTHER" id="PTHR10578:SF140">
    <property type="entry name" value="FMN HYDROXY ACID DEHYDROGENASE DOMAIN-CONTAINING PROTEIN"/>
    <property type="match status" value="1"/>
</dbReference>
<feature type="domain" description="FMN hydroxy acid dehydrogenase" evidence="7">
    <location>
        <begin position="44"/>
        <end position="382"/>
    </location>
</feature>
<sequence>MLSKTLCAAALAPAALAARVFLNEPETGIEEGLKRANLSEGGLPPLSSVFGLPDFDYIARQRLPIENYTYYRSGAAGEWSYRNNLEVYRRYRLQPRIMVDISNVNNTLSSTILGNNFSAPFYISPCARADMAHPDAELNFVKAAAAENILYMPALYASKEMEEISQAKAEGQVLFQQLYLSGDDAQDDELFRRSRESGAKAIVFTVDAAANPNRHRAARFDVGSAVSEYSAFTWEFYQSVKERAELPVIIKGITSVQDARMAVENGAPGIILSNHGGRQLDGAPSALEVALDIHQEAPEIFEQTEVFADGGVRYGVDALMLLSLGVKAVGIGRPFMYANMYGEEGVKKAITLMKRELAIDAGNLGVADISQIMGNEIVNWNSNNWLG</sequence>
<dbReference type="InterPro" id="IPR000262">
    <property type="entry name" value="FMN-dep_DH"/>
</dbReference>
<dbReference type="PROSITE" id="PS00557">
    <property type="entry name" value="FMN_HYDROXY_ACID_DH_1"/>
    <property type="match status" value="1"/>
</dbReference>
<dbReference type="PIRSF" id="PIRSF000138">
    <property type="entry name" value="Al-hdrx_acd_dh"/>
    <property type="match status" value="1"/>
</dbReference>
<feature type="binding site" evidence="5">
    <location>
        <position position="278"/>
    </location>
    <ligand>
        <name>glyoxylate</name>
        <dbReference type="ChEBI" id="CHEBI:36655"/>
    </ligand>
</feature>
<dbReference type="AlphaFoldDB" id="A0A2C5YTK0"/>
<feature type="signal peptide" evidence="6">
    <location>
        <begin position="1"/>
        <end position="17"/>
    </location>
</feature>
<proteinExistence type="inferred from homology"/>
<dbReference type="InterPro" id="IPR012133">
    <property type="entry name" value="Alpha-hydoxy_acid_DH_FMN"/>
</dbReference>
<gene>
    <name evidence="8" type="ORF">CDD82_785</name>
</gene>
<accession>A0A2C5YTK0</accession>
<keyword evidence="9" id="KW-1185">Reference proteome</keyword>
<keyword evidence="5" id="KW-0288">FMN</keyword>
<evidence type="ECO:0000256" key="6">
    <source>
        <dbReference type="SAM" id="SignalP"/>
    </source>
</evidence>
<feature type="binding site" evidence="5">
    <location>
        <position position="275"/>
    </location>
    <ligand>
        <name>glyoxylate</name>
        <dbReference type="ChEBI" id="CHEBI:36655"/>
    </ligand>
</feature>
<feature type="active site" description="Proton acceptor" evidence="4">
    <location>
        <position position="275"/>
    </location>
</feature>
<evidence type="ECO:0000259" key="7">
    <source>
        <dbReference type="PROSITE" id="PS51349"/>
    </source>
</evidence>
<dbReference type="EMBL" id="NJEU01000120">
    <property type="protein sequence ID" value="PHH81438.1"/>
    <property type="molecule type" value="Genomic_DNA"/>
</dbReference>
<dbReference type="InterPro" id="IPR037396">
    <property type="entry name" value="FMN_HAD"/>
</dbReference>
<feature type="binding site" evidence="5">
    <location>
        <begin position="332"/>
        <end position="333"/>
    </location>
    <ligand>
        <name>FMN</name>
        <dbReference type="ChEBI" id="CHEBI:58210"/>
    </ligand>
</feature>
<dbReference type="OrthoDB" id="1925334at2759"/>
<evidence type="ECO:0000256" key="4">
    <source>
        <dbReference type="PIRSR" id="PIRSR000138-1"/>
    </source>
</evidence>
<comment type="cofactor">
    <cofactor evidence="1">
        <name>FMN</name>
        <dbReference type="ChEBI" id="CHEBI:58210"/>
    </cofactor>
</comment>
<evidence type="ECO:0000256" key="1">
    <source>
        <dbReference type="ARBA" id="ARBA00001917"/>
    </source>
</evidence>
<name>A0A2C5YTK0_9HYPO</name>
<dbReference type="SUPFAM" id="SSF51395">
    <property type="entry name" value="FMN-linked oxidoreductases"/>
    <property type="match status" value="1"/>
</dbReference>
<keyword evidence="2" id="KW-0560">Oxidoreductase</keyword>
<organism evidence="8 9">
    <name type="scientific">Ophiocordyceps australis</name>
    <dbReference type="NCBI Taxonomy" id="1399860"/>
    <lineage>
        <taxon>Eukaryota</taxon>
        <taxon>Fungi</taxon>
        <taxon>Dikarya</taxon>
        <taxon>Ascomycota</taxon>
        <taxon>Pezizomycotina</taxon>
        <taxon>Sordariomycetes</taxon>
        <taxon>Hypocreomycetidae</taxon>
        <taxon>Hypocreales</taxon>
        <taxon>Ophiocordycipitaceae</taxon>
        <taxon>Ophiocordyceps</taxon>
    </lineage>
</organism>
<protein>
    <recommendedName>
        <fullName evidence="7">FMN hydroxy acid dehydrogenase domain-containing protein</fullName>
    </recommendedName>
</protein>
<feature type="binding site" evidence="5">
    <location>
        <position position="251"/>
    </location>
    <ligand>
        <name>FMN</name>
        <dbReference type="ChEBI" id="CHEBI:58210"/>
    </ligand>
</feature>
<dbReference type="PROSITE" id="PS51349">
    <property type="entry name" value="FMN_HYDROXY_ACID_DH_2"/>
    <property type="match status" value="1"/>
</dbReference>
<feature type="binding site" evidence="5">
    <location>
        <position position="70"/>
    </location>
    <ligand>
        <name>glyoxylate</name>
        <dbReference type="ChEBI" id="CHEBI:36655"/>
    </ligand>
</feature>
<dbReference type="InterPro" id="IPR008259">
    <property type="entry name" value="FMN_hydac_DH_AS"/>
</dbReference>
<evidence type="ECO:0000313" key="9">
    <source>
        <dbReference type="Proteomes" id="UP000224854"/>
    </source>
</evidence>
<dbReference type="GO" id="GO:0016491">
    <property type="term" value="F:oxidoreductase activity"/>
    <property type="evidence" value="ECO:0007669"/>
    <property type="project" value="UniProtKB-KW"/>
</dbReference>
<dbReference type="Proteomes" id="UP000224854">
    <property type="component" value="Unassembled WGS sequence"/>
</dbReference>
<dbReference type="GO" id="GO:0010181">
    <property type="term" value="F:FMN binding"/>
    <property type="evidence" value="ECO:0007669"/>
    <property type="project" value="InterPro"/>
</dbReference>
<feature type="binding site" evidence="5">
    <location>
        <position position="214"/>
    </location>
    <ligand>
        <name>glyoxylate</name>
        <dbReference type="ChEBI" id="CHEBI:36655"/>
    </ligand>
</feature>
<feature type="binding site" evidence="5">
    <location>
        <begin position="309"/>
        <end position="313"/>
    </location>
    <ligand>
        <name>FMN</name>
        <dbReference type="ChEBI" id="CHEBI:58210"/>
    </ligand>
</feature>
<feature type="binding site" evidence="5">
    <location>
        <begin position="125"/>
        <end position="127"/>
    </location>
    <ligand>
        <name>FMN</name>
        <dbReference type="ChEBI" id="CHEBI:58210"/>
    </ligand>
</feature>
<keyword evidence="5" id="KW-0285">Flavoprotein</keyword>
<feature type="binding site" evidence="5">
    <location>
        <position position="177"/>
    </location>
    <ligand>
        <name>FMN</name>
        <dbReference type="ChEBI" id="CHEBI:58210"/>
    </ligand>
</feature>
<evidence type="ECO:0000256" key="2">
    <source>
        <dbReference type="ARBA" id="ARBA00023002"/>
    </source>
</evidence>
<dbReference type="Pfam" id="PF01070">
    <property type="entry name" value="FMN_dh"/>
    <property type="match status" value="2"/>
</dbReference>
<feature type="binding site" evidence="5">
    <location>
        <position position="179"/>
    </location>
    <ligand>
        <name>glyoxylate</name>
        <dbReference type="ChEBI" id="CHEBI:36655"/>
    </ligand>
</feature>
<evidence type="ECO:0000256" key="3">
    <source>
        <dbReference type="ARBA" id="ARBA00024042"/>
    </source>
</evidence>
<keyword evidence="6" id="KW-0732">Signal</keyword>